<evidence type="ECO:0008006" key="4">
    <source>
        <dbReference type="Google" id="ProtNLM"/>
    </source>
</evidence>
<dbReference type="PANTHER" id="PTHR46153:SF11">
    <property type="entry name" value="ACYL CARRIER PROTEIN 4, CHLOROPLASTIC"/>
    <property type="match status" value="1"/>
</dbReference>
<evidence type="ECO:0000313" key="2">
    <source>
        <dbReference type="EMBL" id="THU53203.1"/>
    </source>
</evidence>
<reference evidence="2 3" key="1">
    <citation type="journal article" date="2019" name="Nat. Plants">
        <title>Genome sequencing of Musa balbisiana reveals subgenome evolution and function divergence in polyploid bananas.</title>
        <authorList>
            <person name="Yao X."/>
        </authorList>
    </citation>
    <scope>NUCLEOTIDE SEQUENCE [LARGE SCALE GENOMIC DNA]</scope>
    <source>
        <strain evidence="3">cv. DH-PKW</strain>
        <tissue evidence="2">Leaves</tissue>
    </source>
</reference>
<dbReference type="GO" id="GO:0000036">
    <property type="term" value="F:acyl carrier activity"/>
    <property type="evidence" value="ECO:0007669"/>
    <property type="project" value="InterPro"/>
</dbReference>
<name>A0A4S8IWJ7_MUSBA</name>
<keyword evidence="1" id="KW-0732">Signal</keyword>
<dbReference type="PANTHER" id="PTHR46153">
    <property type="entry name" value="ACYL CARRIER PROTEIN"/>
    <property type="match status" value="1"/>
</dbReference>
<dbReference type="Proteomes" id="UP000317650">
    <property type="component" value="Chromosome 10"/>
</dbReference>
<dbReference type="Gene3D" id="1.10.1200.10">
    <property type="entry name" value="ACP-like"/>
    <property type="match status" value="1"/>
</dbReference>
<evidence type="ECO:0000313" key="3">
    <source>
        <dbReference type="Proteomes" id="UP000317650"/>
    </source>
</evidence>
<proteinExistence type="predicted"/>
<dbReference type="InterPro" id="IPR036736">
    <property type="entry name" value="ACP-like_sf"/>
</dbReference>
<dbReference type="SUPFAM" id="SSF47336">
    <property type="entry name" value="ACP-like"/>
    <property type="match status" value="1"/>
</dbReference>
<evidence type="ECO:0000256" key="1">
    <source>
        <dbReference type="SAM" id="SignalP"/>
    </source>
</evidence>
<protein>
    <recommendedName>
        <fullName evidence="4">Carrier domain-containing protein</fullName>
    </recommendedName>
</protein>
<gene>
    <name evidence="2" type="ORF">C4D60_Mb10t11950</name>
</gene>
<comment type="caution">
    <text evidence="2">The sequence shown here is derived from an EMBL/GenBank/DDBJ whole genome shotgun (WGS) entry which is preliminary data.</text>
</comment>
<organism evidence="2 3">
    <name type="scientific">Musa balbisiana</name>
    <name type="common">Banana</name>
    <dbReference type="NCBI Taxonomy" id="52838"/>
    <lineage>
        <taxon>Eukaryota</taxon>
        <taxon>Viridiplantae</taxon>
        <taxon>Streptophyta</taxon>
        <taxon>Embryophyta</taxon>
        <taxon>Tracheophyta</taxon>
        <taxon>Spermatophyta</taxon>
        <taxon>Magnoliopsida</taxon>
        <taxon>Liliopsida</taxon>
        <taxon>Zingiberales</taxon>
        <taxon>Musaceae</taxon>
        <taxon>Musa</taxon>
    </lineage>
</organism>
<dbReference type="EMBL" id="PYDT01000008">
    <property type="protein sequence ID" value="THU53203.1"/>
    <property type="molecule type" value="Genomic_DNA"/>
</dbReference>
<dbReference type="InterPro" id="IPR044813">
    <property type="entry name" value="ACP_chloroplastic"/>
</dbReference>
<accession>A0A4S8IWJ7</accession>
<feature type="signal peptide" evidence="1">
    <location>
        <begin position="1"/>
        <end position="27"/>
    </location>
</feature>
<dbReference type="STRING" id="52838.A0A4S8IWJ7"/>
<dbReference type="AlphaFoldDB" id="A0A4S8IWJ7"/>
<sequence length="97" mass="10817">MVSSCLGSSTSFQLFFVVVVVLLVANAWEEHDIKDSFFGADSLNMVEIVMCTEEQFGINIEEDNSQNITRVQEAAELIEKLLVEQKAGAQPSEQSFR</sequence>
<feature type="chain" id="PRO_5020281598" description="Carrier domain-containing protein" evidence="1">
    <location>
        <begin position="28"/>
        <end position="97"/>
    </location>
</feature>
<keyword evidence="3" id="KW-1185">Reference proteome</keyword>